<feature type="binding site" evidence="13">
    <location>
        <position position="237"/>
    </location>
    <ligand>
        <name>Zn(2+)</name>
        <dbReference type="ChEBI" id="CHEBI:29105"/>
        <label>2</label>
        <note>catalytic</note>
    </ligand>
</feature>
<dbReference type="InterPro" id="IPR021190">
    <property type="entry name" value="Pept_M10A"/>
</dbReference>
<dbReference type="PANTHER" id="PTHR10201:SF291">
    <property type="entry name" value="MATRIX METALLOPROTEINASE 1, ISOFORM C-RELATED"/>
    <property type="match status" value="1"/>
</dbReference>
<dbReference type="InterPro" id="IPR024079">
    <property type="entry name" value="MetalloPept_cat_dom_sf"/>
</dbReference>
<keyword evidence="9" id="KW-0482">Metalloprotease</keyword>
<evidence type="ECO:0000256" key="1">
    <source>
        <dbReference type="ARBA" id="ARBA00010370"/>
    </source>
</evidence>
<dbReference type="GO" id="GO:0031012">
    <property type="term" value="C:extracellular matrix"/>
    <property type="evidence" value="ECO:0007669"/>
    <property type="project" value="InterPro"/>
</dbReference>
<dbReference type="Proteomes" id="UP001152795">
    <property type="component" value="Unassembled WGS sequence"/>
</dbReference>
<dbReference type="SUPFAM" id="SSF55486">
    <property type="entry name" value="Metalloproteases ('zincins'), catalytic domain"/>
    <property type="match status" value="1"/>
</dbReference>
<gene>
    <name evidence="15" type="ORF">PACLA_8A005384</name>
</gene>
<evidence type="ECO:0000256" key="14">
    <source>
        <dbReference type="PIRSR" id="PIRSR621190-2"/>
    </source>
</evidence>
<comment type="cofactor">
    <cofactor evidence="14">
        <name>Ca(2+)</name>
        <dbReference type="ChEBI" id="CHEBI:29108"/>
    </cofactor>
    <text evidence="14">Can bind about 5 Ca(2+) ions per subunit.</text>
</comment>
<dbReference type="InterPro" id="IPR036375">
    <property type="entry name" value="Hemopexin-like_dom_sf"/>
</dbReference>
<reference evidence="15" key="1">
    <citation type="submission" date="2020-04" db="EMBL/GenBank/DDBJ databases">
        <authorList>
            <person name="Alioto T."/>
            <person name="Alioto T."/>
            <person name="Gomez Garrido J."/>
        </authorList>
    </citation>
    <scope>NUCLEOTIDE SEQUENCE</scope>
    <source>
        <strain evidence="15">A484AB</strain>
    </source>
</reference>
<dbReference type="InterPro" id="IPR006026">
    <property type="entry name" value="Peptidase_Metallo"/>
</dbReference>
<dbReference type="FunFam" id="3.40.390.10:FF:000068">
    <property type="entry name" value="Predicted protein"/>
    <property type="match status" value="1"/>
</dbReference>
<dbReference type="SMART" id="SM00235">
    <property type="entry name" value="ZnMc"/>
    <property type="match status" value="1"/>
</dbReference>
<dbReference type="Pfam" id="PF00413">
    <property type="entry name" value="Peptidase_M10"/>
    <property type="match status" value="1"/>
</dbReference>
<feature type="binding site" evidence="14">
    <location>
        <position position="215"/>
    </location>
    <ligand>
        <name>Ca(2+)</name>
        <dbReference type="ChEBI" id="CHEBI:29108"/>
        <label>3</label>
    </ligand>
</feature>
<dbReference type="InterPro" id="IPR018486">
    <property type="entry name" value="Hemopexin_CS"/>
</dbReference>
<feature type="binding site" evidence="14">
    <location>
        <position position="208"/>
    </location>
    <ligand>
        <name>Ca(2+)</name>
        <dbReference type="ChEBI" id="CHEBI:29108"/>
        <label>2</label>
    </ligand>
</feature>
<dbReference type="OrthoDB" id="406838at2759"/>
<dbReference type="GO" id="GO:0008270">
    <property type="term" value="F:zinc ion binding"/>
    <property type="evidence" value="ECO:0007669"/>
    <property type="project" value="InterPro"/>
</dbReference>
<feature type="binding site" evidence="14">
    <location>
        <position position="170"/>
    </location>
    <ligand>
        <name>Ca(2+)</name>
        <dbReference type="ChEBI" id="CHEBI:29108"/>
        <label>2</label>
    </ligand>
</feature>
<feature type="binding site" evidence="14">
    <location>
        <position position="212"/>
    </location>
    <ligand>
        <name>Ca(2+)</name>
        <dbReference type="ChEBI" id="CHEBI:29108"/>
        <label>3</label>
    </ligand>
</feature>
<proteinExistence type="inferred from homology"/>
<evidence type="ECO:0000256" key="13">
    <source>
        <dbReference type="PIRSR" id="PIRSR001191-2"/>
    </source>
</evidence>
<dbReference type="InterPro" id="IPR000585">
    <property type="entry name" value="Hemopexin-like_dom"/>
</dbReference>
<comment type="similarity">
    <text evidence="1">Belongs to the peptidase M10A family.</text>
</comment>
<comment type="caution">
    <text evidence="15">The sequence shown here is derived from an EMBL/GenBank/DDBJ whole genome shotgun (WGS) entry which is preliminary data.</text>
</comment>
<feature type="binding site" evidence="14">
    <location>
        <position position="210"/>
    </location>
    <ligand>
        <name>Zn(2+)</name>
        <dbReference type="ChEBI" id="CHEBI:29105"/>
        <label>1</label>
    </ligand>
</feature>
<keyword evidence="4" id="KW-0732">Signal</keyword>
<dbReference type="AlphaFoldDB" id="A0A7D9HLI4"/>
<dbReference type="Gene3D" id="3.40.390.10">
    <property type="entry name" value="Collagenase (Catalytic Domain)"/>
    <property type="match status" value="1"/>
</dbReference>
<evidence type="ECO:0000256" key="4">
    <source>
        <dbReference type="ARBA" id="ARBA00022729"/>
    </source>
</evidence>
<dbReference type="SUPFAM" id="SSF50923">
    <property type="entry name" value="Hemopexin-like domain"/>
    <property type="match status" value="1"/>
</dbReference>
<evidence type="ECO:0000256" key="10">
    <source>
        <dbReference type="ARBA" id="ARBA00023145"/>
    </source>
</evidence>
<dbReference type="InterPro" id="IPR033739">
    <property type="entry name" value="M10A_MMP"/>
</dbReference>
<dbReference type="GO" id="GO:0030198">
    <property type="term" value="P:extracellular matrix organization"/>
    <property type="evidence" value="ECO:0007669"/>
    <property type="project" value="TreeGrafter"/>
</dbReference>
<feature type="binding site" evidence="14">
    <location>
        <position position="180"/>
    </location>
    <ligand>
        <name>Zn(2+)</name>
        <dbReference type="ChEBI" id="CHEBI:29105"/>
        <label>1</label>
    </ligand>
</feature>
<accession>A0A7D9HLI4</accession>
<feature type="binding site" evidence="13">
    <location>
        <position position="233"/>
    </location>
    <ligand>
        <name>Zn(2+)</name>
        <dbReference type="ChEBI" id="CHEBI:29105"/>
        <label>2</label>
        <note>catalytic</note>
    </ligand>
</feature>
<dbReference type="Gene3D" id="2.110.10.10">
    <property type="entry name" value="Hemopexin-like domain"/>
    <property type="match status" value="1"/>
</dbReference>
<feature type="binding site" evidence="14">
    <location>
        <position position="215"/>
    </location>
    <ligand>
        <name>Ca(2+)</name>
        <dbReference type="ChEBI" id="CHEBI:29108"/>
        <label>1</label>
    </ligand>
</feature>
<dbReference type="PROSITE" id="PS51642">
    <property type="entry name" value="HEMOPEXIN_2"/>
    <property type="match status" value="2"/>
</dbReference>
<evidence type="ECO:0000256" key="9">
    <source>
        <dbReference type="ARBA" id="ARBA00023049"/>
    </source>
</evidence>
<dbReference type="PANTHER" id="PTHR10201">
    <property type="entry name" value="MATRIX METALLOPROTEINASE"/>
    <property type="match status" value="1"/>
</dbReference>
<feature type="binding site" evidence="14">
    <location>
        <position position="251"/>
    </location>
    <ligand>
        <name>Zn(2+)</name>
        <dbReference type="ChEBI" id="CHEBI:29105"/>
        <label>2</label>
        <note>catalytic</note>
    </ligand>
</feature>
<dbReference type="PRINTS" id="PR00138">
    <property type="entry name" value="MATRIXIN"/>
</dbReference>
<evidence type="ECO:0000256" key="8">
    <source>
        <dbReference type="ARBA" id="ARBA00022837"/>
    </source>
</evidence>
<keyword evidence="3 13" id="KW-0479">Metal-binding</keyword>
<dbReference type="SUPFAM" id="SSF47090">
    <property type="entry name" value="PGBD-like"/>
    <property type="match status" value="1"/>
</dbReference>
<feature type="binding site" evidence="14">
    <location>
        <position position="447"/>
    </location>
    <ligand>
        <name>Ca(2+)</name>
        <dbReference type="ChEBI" id="CHEBI:29108"/>
        <label>4</label>
    </ligand>
</feature>
<dbReference type="CDD" id="cd04278">
    <property type="entry name" value="ZnMc_MMP"/>
    <property type="match status" value="1"/>
</dbReference>
<keyword evidence="11" id="KW-1015">Disulfide bond</keyword>
<evidence type="ECO:0000256" key="3">
    <source>
        <dbReference type="ARBA" id="ARBA00022723"/>
    </source>
</evidence>
<keyword evidence="2" id="KW-0645">Protease</keyword>
<dbReference type="PROSITE" id="PS00024">
    <property type="entry name" value="HEMOPEXIN"/>
    <property type="match status" value="1"/>
</dbReference>
<protein>
    <submittedName>
        <fullName evidence="15">Matrix metallo ase-24-like</fullName>
    </submittedName>
</protein>
<dbReference type="GO" id="GO:0004222">
    <property type="term" value="F:metalloendopeptidase activity"/>
    <property type="evidence" value="ECO:0007669"/>
    <property type="project" value="InterPro"/>
</dbReference>
<keyword evidence="10" id="KW-0865">Zymogen</keyword>
<dbReference type="Pfam" id="PF01471">
    <property type="entry name" value="PG_binding_1"/>
    <property type="match status" value="1"/>
</dbReference>
<name>A0A7D9HLI4_PARCT</name>
<dbReference type="EMBL" id="CACRXK020000880">
    <property type="protein sequence ID" value="CAB3985506.1"/>
    <property type="molecule type" value="Genomic_DNA"/>
</dbReference>
<dbReference type="InterPro" id="IPR018487">
    <property type="entry name" value="Hemopexin-like_repeat"/>
</dbReference>
<evidence type="ECO:0000256" key="11">
    <source>
        <dbReference type="ARBA" id="ARBA00023157"/>
    </source>
</evidence>
<dbReference type="InterPro" id="IPR002477">
    <property type="entry name" value="Peptidoglycan-bd-like"/>
</dbReference>
<dbReference type="PIRSF" id="PIRSF001191">
    <property type="entry name" value="Peptidase_M10A_matrix"/>
    <property type="match status" value="1"/>
</dbReference>
<feature type="binding site" evidence="14">
    <location>
        <position position="188"/>
    </location>
    <ligand>
        <name>Ca(2+)</name>
        <dbReference type="ChEBI" id="CHEBI:29108"/>
        <label>3</label>
    </ligand>
</feature>
<keyword evidence="7 13" id="KW-0862">Zinc</keyword>
<sequence>MLSARVKLVLVYWLTTALSSWDNIVECKAVGEANKNSGVEYLKQFGYISESKSGQAAAAQDISHSLKAFQKFAGLNVTGKFDEETVEKMKAPRCGDKDPIKYRKRRYVLEGSKWKKKDLTYRIVNDPYSGPTDRHVMTPELISKTIKAALQKWSFAADLTFTELKEGEADIMIKFTSGDHGDKYKFDGRGKALAHAFYPNQNTGYAGDAHFDLDEKFSLTEDDSTNFIWVTTHEFGHSLGLKHTPKAGAIMYPWYTTGEMGNVKLSKDDKNGIQDLYGKPTGRNKEKPIILPVPPRKECKYSFNVLFHDKRNKNVYAFRKHDFYVLSRSLEESSKGPINVDKRWRDLTTRVRAAYTRDDGYTIFFTRHRYYKYYGKRLVEGPNYIEDYGLRAELRDMDAVLTFPGNGETYFFKQDKYWKYDQQNKVLVPGYPKLIKLFWRGVPDNIDAALQTPEGETYFFKGRHYYKFNHFAFSVYPGYPKLIGPDWLGCTIRDSGGRDVTLSDGGKSAALGLRQSYIAIFVAVITWIVVL</sequence>
<feature type="binding site" evidence="14">
    <location>
        <position position="195"/>
    </location>
    <ligand>
        <name>Zn(2+)</name>
        <dbReference type="ChEBI" id="CHEBI:29105"/>
        <label>1</label>
    </ligand>
</feature>
<dbReference type="InterPro" id="IPR036365">
    <property type="entry name" value="PGBD-like_sf"/>
</dbReference>
<feature type="binding site" description="in inhibited form" evidence="14">
    <location>
        <position position="94"/>
    </location>
    <ligand>
        <name>Zn(2+)</name>
        <dbReference type="ChEBI" id="CHEBI:29105"/>
        <label>2</label>
        <note>catalytic</note>
    </ligand>
</feature>
<comment type="cofactor">
    <cofactor evidence="14">
        <name>Zn(2+)</name>
        <dbReference type="ChEBI" id="CHEBI:29105"/>
    </cofactor>
    <text evidence="14">Binds 2 Zn(2+) ions per subunit.</text>
</comment>
<dbReference type="GO" id="GO:0006508">
    <property type="term" value="P:proteolysis"/>
    <property type="evidence" value="ECO:0007669"/>
    <property type="project" value="UniProtKB-KW"/>
</dbReference>
<keyword evidence="16" id="KW-1185">Reference proteome</keyword>
<evidence type="ECO:0000256" key="7">
    <source>
        <dbReference type="ARBA" id="ARBA00022833"/>
    </source>
</evidence>
<keyword evidence="8 14" id="KW-0106">Calcium</keyword>
<evidence type="ECO:0000313" key="15">
    <source>
        <dbReference type="EMBL" id="CAB3985506.1"/>
    </source>
</evidence>
<evidence type="ECO:0000256" key="12">
    <source>
        <dbReference type="PIRSR" id="PIRSR001191-1"/>
    </source>
</evidence>
<dbReference type="SMART" id="SM00120">
    <property type="entry name" value="HX"/>
    <property type="match status" value="3"/>
</dbReference>
<evidence type="ECO:0000256" key="6">
    <source>
        <dbReference type="ARBA" id="ARBA00022801"/>
    </source>
</evidence>
<dbReference type="GO" id="GO:0030574">
    <property type="term" value="P:collagen catabolic process"/>
    <property type="evidence" value="ECO:0007669"/>
    <property type="project" value="TreeGrafter"/>
</dbReference>
<organism evidence="15 16">
    <name type="scientific">Paramuricea clavata</name>
    <name type="common">Red gorgonian</name>
    <name type="synonym">Violescent sea-whip</name>
    <dbReference type="NCBI Taxonomy" id="317549"/>
    <lineage>
        <taxon>Eukaryota</taxon>
        <taxon>Metazoa</taxon>
        <taxon>Cnidaria</taxon>
        <taxon>Anthozoa</taxon>
        <taxon>Octocorallia</taxon>
        <taxon>Malacalcyonacea</taxon>
        <taxon>Plexauridae</taxon>
        <taxon>Paramuricea</taxon>
    </lineage>
</organism>
<dbReference type="InterPro" id="IPR001818">
    <property type="entry name" value="Pept_M10_metallopeptidase"/>
</dbReference>
<feature type="binding site" evidence="14">
    <location>
        <position position="187"/>
    </location>
    <ligand>
        <name>Ca(2+)</name>
        <dbReference type="ChEBI" id="CHEBI:29108"/>
        <label>3</label>
    </ligand>
</feature>
<keyword evidence="5" id="KW-0677">Repeat</keyword>
<keyword evidence="6" id="KW-0378">Hydrolase</keyword>
<evidence type="ECO:0000256" key="5">
    <source>
        <dbReference type="ARBA" id="ARBA00022737"/>
    </source>
</evidence>
<dbReference type="CDD" id="cd00094">
    <property type="entry name" value="HX"/>
    <property type="match status" value="1"/>
</dbReference>
<dbReference type="Pfam" id="PF00045">
    <property type="entry name" value="Hemopexin"/>
    <property type="match status" value="2"/>
</dbReference>
<evidence type="ECO:0000313" key="16">
    <source>
        <dbReference type="Proteomes" id="UP001152795"/>
    </source>
</evidence>
<feature type="active site" evidence="12">
    <location>
        <position position="234"/>
    </location>
</feature>
<feature type="binding site" evidence="14">
    <location>
        <position position="354"/>
    </location>
    <ligand>
        <name>Ca(2+)</name>
        <dbReference type="ChEBI" id="CHEBI:29108"/>
        <label>5</label>
    </ligand>
</feature>
<evidence type="ECO:0000256" key="2">
    <source>
        <dbReference type="ARBA" id="ARBA00022670"/>
    </source>
</evidence>
<feature type="binding site" evidence="14">
    <location>
        <position position="182"/>
    </location>
    <ligand>
        <name>Zn(2+)</name>
        <dbReference type="ChEBI" id="CHEBI:29105"/>
        <label>1</label>
    </ligand>
</feature>
<feature type="binding site" evidence="13">
    <location>
        <position position="243"/>
    </location>
    <ligand>
        <name>Zn(2+)</name>
        <dbReference type="ChEBI" id="CHEBI:29105"/>
        <label>2</label>
        <note>catalytic</note>
    </ligand>
</feature>